<keyword evidence="2" id="KW-0812">Transmembrane</keyword>
<accession>A0ABQ8UZI3</accession>
<evidence type="ECO:0000256" key="2">
    <source>
        <dbReference type="SAM" id="Phobius"/>
    </source>
</evidence>
<proteinExistence type="predicted"/>
<protein>
    <submittedName>
        <fullName evidence="3">Uncharacterized protein</fullName>
    </submittedName>
</protein>
<feature type="transmembrane region" description="Helical" evidence="2">
    <location>
        <begin position="6"/>
        <end position="28"/>
    </location>
</feature>
<evidence type="ECO:0000313" key="3">
    <source>
        <dbReference type="EMBL" id="KAJ4462784.1"/>
    </source>
</evidence>
<feature type="compositionally biased region" description="Polar residues" evidence="1">
    <location>
        <begin position="346"/>
        <end position="356"/>
    </location>
</feature>
<keyword evidence="2" id="KW-1133">Transmembrane helix</keyword>
<sequence>MGVVSLSQYILILALTALLLVVLVFVIARRAYLRFQMLDHIPQHRDSLLRWQNRHVSRTMRTTIWEQIHSAETTLISRPHPLWFYRWGWINDTSLLAVTPDSIFVPPKPRHAPRDSIQECYAAFVRHLSLLHPALRNVPSMAFLAQSLSALHRLDQDLLRDGVAIFQAAQGHPTSGARSGPTGDEATRFGEVCRDISVQIFEQLSAATRHPMGPYGSPQRRSVVPPGLPATLGASMRAEESSQHGVFADSPLPMPRPRLPPASEPLATPAPIAFALPPAGHEPAALSDLETALASAARMTPSTPGGQAAPLSLFVSAADGDSTQRYPSNSPHIQSADPTAAFLHPQSPTNHANSSVPPAPAPYDLIELQVPLATPSSSPAPSVQHLSQKQWSFAERAEAHACAHKETFPSSVRLNPKVESGNALVSL</sequence>
<evidence type="ECO:0000256" key="1">
    <source>
        <dbReference type="SAM" id="MobiDB-lite"/>
    </source>
</evidence>
<feature type="region of interest" description="Disordered" evidence="1">
    <location>
        <begin position="320"/>
        <end position="360"/>
    </location>
</feature>
<feature type="compositionally biased region" description="Pro residues" evidence="1">
    <location>
        <begin position="252"/>
        <end position="263"/>
    </location>
</feature>
<gene>
    <name evidence="3" type="ORF">PAPYR_807</name>
</gene>
<organism evidence="3 4">
    <name type="scientific">Paratrimastix pyriformis</name>
    <dbReference type="NCBI Taxonomy" id="342808"/>
    <lineage>
        <taxon>Eukaryota</taxon>
        <taxon>Metamonada</taxon>
        <taxon>Preaxostyla</taxon>
        <taxon>Paratrimastigidae</taxon>
        <taxon>Paratrimastix</taxon>
    </lineage>
</organism>
<feature type="region of interest" description="Disordered" evidence="1">
    <location>
        <begin position="209"/>
        <end position="266"/>
    </location>
</feature>
<dbReference type="Proteomes" id="UP001141327">
    <property type="component" value="Unassembled WGS sequence"/>
</dbReference>
<comment type="caution">
    <text evidence="3">The sequence shown here is derived from an EMBL/GenBank/DDBJ whole genome shotgun (WGS) entry which is preliminary data.</text>
</comment>
<keyword evidence="2" id="KW-0472">Membrane</keyword>
<reference evidence="3" key="1">
    <citation type="journal article" date="2022" name="bioRxiv">
        <title>Genomics of Preaxostyla Flagellates Illuminates Evolutionary Transitions and the Path Towards Mitochondrial Loss.</title>
        <authorList>
            <person name="Novak L.V.F."/>
            <person name="Treitli S.C."/>
            <person name="Pyrih J."/>
            <person name="Halakuc P."/>
            <person name="Pipaliya S.V."/>
            <person name="Vacek V."/>
            <person name="Brzon O."/>
            <person name="Soukal P."/>
            <person name="Eme L."/>
            <person name="Dacks J.B."/>
            <person name="Karnkowska A."/>
            <person name="Elias M."/>
            <person name="Hampl V."/>
        </authorList>
    </citation>
    <scope>NUCLEOTIDE SEQUENCE</scope>
    <source>
        <strain evidence="3">RCP-MX</strain>
    </source>
</reference>
<dbReference type="EMBL" id="JAPMOS010000002">
    <property type="protein sequence ID" value="KAJ4462784.1"/>
    <property type="molecule type" value="Genomic_DNA"/>
</dbReference>
<name>A0ABQ8UZI3_9EUKA</name>
<feature type="compositionally biased region" description="Polar residues" evidence="1">
    <location>
        <begin position="321"/>
        <end position="337"/>
    </location>
</feature>
<keyword evidence="4" id="KW-1185">Reference proteome</keyword>
<evidence type="ECO:0000313" key="4">
    <source>
        <dbReference type="Proteomes" id="UP001141327"/>
    </source>
</evidence>